<organism evidence="7 8">
    <name type="scientific">Caballeronia arationis</name>
    <dbReference type="NCBI Taxonomy" id="1777142"/>
    <lineage>
        <taxon>Bacteria</taxon>
        <taxon>Pseudomonadati</taxon>
        <taxon>Pseudomonadota</taxon>
        <taxon>Betaproteobacteria</taxon>
        <taxon>Burkholderiales</taxon>
        <taxon>Burkholderiaceae</taxon>
        <taxon>Caballeronia</taxon>
    </lineage>
</organism>
<evidence type="ECO:0000256" key="3">
    <source>
        <dbReference type="ARBA" id="ARBA00022603"/>
    </source>
</evidence>
<evidence type="ECO:0000256" key="4">
    <source>
        <dbReference type="ARBA" id="ARBA00022679"/>
    </source>
</evidence>
<accession>A0A7Z7N043</accession>
<dbReference type="GO" id="GO:0005694">
    <property type="term" value="C:chromosome"/>
    <property type="evidence" value="ECO:0007669"/>
    <property type="project" value="UniProtKB-SubCell"/>
</dbReference>
<proteinExistence type="predicted"/>
<evidence type="ECO:0000256" key="2">
    <source>
        <dbReference type="ARBA" id="ARBA00022454"/>
    </source>
</evidence>
<evidence type="ECO:0000259" key="6">
    <source>
        <dbReference type="PROSITE" id="PS50280"/>
    </source>
</evidence>
<sequence>MRRILVRSSLVHGRRVFAVTRIRAGEKLLEYKGKGLSWREAQRRYERSAAEDGHTSFFDLDDGRVIDGVQGGNSARWINHSCALNCEAEQVGSRVFILALCNIEPGAELFIDYQLVVGDRKTSALKNLYACPRCGSGACRGMMLAVSRKA</sequence>
<gene>
    <name evidence="7" type="ORF">SAMN05446927_0292</name>
</gene>
<protein>
    <recommendedName>
        <fullName evidence="6">SET domain-containing protein</fullName>
    </recommendedName>
</protein>
<dbReference type="SUPFAM" id="SSF82199">
    <property type="entry name" value="SET domain"/>
    <property type="match status" value="1"/>
</dbReference>
<keyword evidence="5" id="KW-0949">S-adenosyl-L-methionine</keyword>
<evidence type="ECO:0000313" key="7">
    <source>
        <dbReference type="EMBL" id="SOE48445.1"/>
    </source>
</evidence>
<reference evidence="7 8" key="1">
    <citation type="submission" date="2017-09" db="EMBL/GenBank/DDBJ databases">
        <authorList>
            <person name="Varghese N."/>
            <person name="Submissions S."/>
        </authorList>
    </citation>
    <scope>NUCLEOTIDE SEQUENCE [LARGE SCALE GENOMIC DNA]</scope>
    <source>
        <strain evidence="7 8">OK806</strain>
    </source>
</reference>
<evidence type="ECO:0000256" key="5">
    <source>
        <dbReference type="ARBA" id="ARBA00022691"/>
    </source>
</evidence>
<dbReference type="GO" id="GO:0032259">
    <property type="term" value="P:methylation"/>
    <property type="evidence" value="ECO:0007669"/>
    <property type="project" value="UniProtKB-KW"/>
</dbReference>
<dbReference type="GO" id="GO:0008168">
    <property type="term" value="F:methyltransferase activity"/>
    <property type="evidence" value="ECO:0007669"/>
    <property type="project" value="UniProtKB-KW"/>
</dbReference>
<evidence type="ECO:0000256" key="1">
    <source>
        <dbReference type="ARBA" id="ARBA00004286"/>
    </source>
</evidence>
<keyword evidence="2" id="KW-0158">Chromosome</keyword>
<dbReference type="InterPro" id="IPR046341">
    <property type="entry name" value="SET_dom_sf"/>
</dbReference>
<dbReference type="PANTHER" id="PTHR22884">
    <property type="entry name" value="SET DOMAIN PROTEINS"/>
    <property type="match status" value="1"/>
</dbReference>
<dbReference type="SMART" id="SM00317">
    <property type="entry name" value="SET"/>
    <property type="match status" value="1"/>
</dbReference>
<keyword evidence="8" id="KW-1185">Reference proteome</keyword>
<keyword evidence="3" id="KW-0489">Methyltransferase</keyword>
<dbReference type="InterPro" id="IPR050777">
    <property type="entry name" value="SET2_Histone-Lys_MeTrsfase"/>
</dbReference>
<name>A0A7Z7N043_9BURK</name>
<dbReference type="Proteomes" id="UP000219522">
    <property type="component" value="Unassembled WGS sequence"/>
</dbReference>
<dbReference type="Pfam" id="PF00856">
    <property type="entry name" value="SET"/>
    <property type="match status" value="1"/>
</dbReference>
<keyword evidence="4" id="KW-0808">Transferase</keyword>
<dbReference type="EMBL" id="OCSU01000001">
    <property type="protein sequence ID" value="SOE48445.1"/>
    <property type="molecule type" value="Genomic_DNA"/>
</dbReference>
<dbReference type="RefSeq" id="WP_097189960.1">
    <property type="nucleotide sequence ID" value="NZ_OCSU01000001.1"/>
</dbReference>
<dbReference type="AlphaFoldDB" id="A0A7Z7N043"/>
<dbReference type="InterPro" id="IPR001214">
    <property type="entry name" value="SET_dom"/>
</dbReference>
<comment type="caution">
    <text evidence="7">The sequence shown here is derived from an EMBL/GenBank/DDBJ whole genome shotgun (WGS) entry which is preliminary data.</text>
</comment>
<comment type="subcellular location">
    <subcellularLocation>
        <location evidence="1">Chromosome</location>
    </subcellularLocation>
</comment>
<feature type="domain" description="SET" evidence="6">
    <location>
        <begin position="2"/>
        <end position="114"/>
    </location>
</feature>
<dbReference type="Gene3D" id="2.170.270.10">
    <property type="entry name" value="SET domain"/>
    <property type="match status" value="1"/>
</dbReference>
<dbReference type="PROSITE" id="PS50280">
    <property type="entry name" value="SET"/>
    <property type="match status" value="1"/>
</dbReference>
<evidence type="ECO:0000313" key="8">
    <source>
        <dbReference type="Proteomes" id="UP000219522"/>
    </source>
</evidence>